<evidence type="ECO:0000313" key="3">
    <source>
        <dbReference type="Proteomes" id="UP000192257"/>
    </source>
</evidence>
<dbReference type="RefSeq" id="XP_028882420.1">
    <property type="nucleotide sequence ID" value="XM_029026305.1"/>
</dbReference>
<dbReference type="Gene3D" id="3.40.50.300">
    <property type="entry name" value="P-loop containing nucleotide triphosphate hydrolases"/>
    <property type="match status" value="1"/>
</dbReference>
<gene>
    <name evidence="2" type="ORF">TM35_000172260</name>
</gene>
<accession>A0A1X0NUG5</accession>
<protein>
    <recommendedName>
        <fullName evidence="4">G5-interacting protein</fullName>
    </recommendedName>
</protein>
<reference evidence="2 3" key="1">
    <citation type="submission" date="2017-03" db="EMBL/GenBank/DDBJ databases">
        <title>An alternative strategy for trypanosome survival in the mammalian bloodstream revealed through genome and transcriptome analysis of the ubiquitous bovine parasite Trypanosoma (Megatrypanum) theileri.</title>
        <authorList>
            <person name="Kelly S."/>
            <person name="Ivens A."/>
            <person name="Mott A."/>
            <person name="O'Neill E."/>
            <person name="Emms D."/>
            <person name="Macleod O."/>
            <person name="Voorheis P."/>
            <person name="Matthews J."/>
            <person name="Matthews K."/>
            <person name="Carrington M."/>
        </authorList>
    </citation>
    <scope>NUCLEOTIDE SEQUENCE [LARGE SCALE GENOMIC DNA]</scope>
    <source>
        <strain evidence="2">Edinburgh</strain>
    </source>
</reference>
<evidence type="ECO:0008006" key="4">
    <source>
        <dbReference type="Google" id="ProtNLM"/>
    </source>
</evidence>
<sequence length="635" mass="71740">MTLNPNAVPWSGAEANADPTGEPVHQRMAGPHDPRYHGYSSYYQNQPPHSVPMMVPPQFPRHMMGGQGFHNAAHHGGPAMPLHNPPVQPYNAGRSRAQQYNAAPMSHMQPSATPSYRKAKPVVIVVFGYRRVGKTSVAQHIAETYKCKYISLKPKDKESDPSPAEFVAPLVDLLSRKNTFEGIVIDDIVLRNKFEPYYVQSVLQKSGLKIDVAVVLDNDLENTKERGVDYTDASAKQLHPESYEFCANYLQGEPILVVECRDKTLEEVVADASRQVGSVITMKDTTITLKDVELMPKCPLERNPNFVTEILEAQNQLLNLNKAALFPYSEPNYLLDYAFFVRHAYAFRSYMITPWMQGDKVILIGYQNAVYIHLPSYRIIFRFTEAPSTLLRLAKEKAGDHGVGFIFEATFAENKLYISDLFMLGDLKGSEMLVNERVDAMKENLSDLDDETVKLLPWYPVQSMETCQSENPEANGVLFVNPEGVMFGEYDSRNFLYFLHRKRTVDLRIWNGNFSNGSWTFDAYFEESGKEKLIEGVPVHISDADVSSYCINDGNILACALEDHHTGPNKAKKGTKHYVFQSRCNWMLRPTSVFRQEFFVKDPKWPLERASQACSSIKYICPTRPEVTATATADG</sequence>
<dbReference type="AlphaFoldDB" id="A0A1X0NUG5"/>
<proteinExistence type="predicted"/>
<name>A0A1X0NUG5_9TRYP</name>
<comment type="caution">
    <text evidence="2">The sequence shown here is derived from an EMBL/GenBank/DDBJ whole genome shotgun (WGS) entry which is preliminary data.</text>
</comment>
<dbReference type="InterPro" id="IPR027417">
    <property type="entry name" value="P-loop_NTPase"/>
</dbReference>
<organism evidence="2 3">
    <name type="scientific">Trypanosoma theileri</name>
    <dbReference type="NCBI Taxonomy" id="67003"/>
    <lineage>
        <taxon>Eukaryota</taxon>
        <taxon>Discoba</taxon>
        <taxon>Euglenozoa</taxon>
        <taxon>Kinetoplastea</taxon>
        <taxon>Metakinetoplastina</taxon>
        <taxon>Trypanosomatida</taxon>
        <taxon>Trypanosomatidae</taxon>
        <taxon>Trypanosoma</taxon>
    </lineage>
</organism>
<evidence type="ECO:0000313" key="2">
    <source>
        <dbReference type="EMBL" id="ORC88354.1"/>
    </source>
</evidence>
<dbReference type="VEuPathDB" id="TriTrypDB:TM35_000172260"/>
<evidence type="ECO:0000256" key="1">
    <source>
        <dbReference type="SAM" id="MobiDB-lite"/>
    </source>
</evidence>
<dbReference type="Proteomes" id="UP000192257">
    <property type="component" value="Unassembled WGS sequence"/>
</dbReference>
<dbReference type="SUPFAM" id="SSF52540">
    <property type="entry name" value="P-loop containing nucleoside triphosphate hydrolases"/>
    <property type="match status" value="1"/>
</dbReference>
<dbReference type="OrthoDB" id="278535at2759"/>
<feature type="region of interest" description="Disordered" evidence="1">
    <location>
        <begin position="1"/>
        <end position="82"/>
    </location>
</feature>
<keyword evidence="3" id="KW-1185">Reference proteome</keyword>
<dbReference type="GeneID" id="39986085"/>
<dbReference type="EMBL" id="NBCO01000017">
    <property type="protein sequence ID" value="ORC88354.1"/>
    <property type="molecule type" value="Genomic_DNA"/>
</dbReference>